<dbReference type="Gene3D" id="3.40.50.720">
    <property type="entry name" value="NAD(P)-binding Rossmann-like Domain"/>
    <property type="match status" value="1"/>
</dbReference>
<dbReference type="EC" id="1.1.1.25" evidence="2 8"/>
<evidence type="ECO:0000256" key="5">
    <source>
        <dbReference type="ARBA" id="ARBA00023002"/>
    </source>
</evidence>
<comment type="catalytic activity">
    <reaction evidence="7 8">
        <text>shikimate + NADP(+) = 3-dehydroshikimate + NADPH + H(+)</text>
        <dbReference type="Rhea" id="RHEA:17737"/>
        <dbReference type="ChEBI" id="CHEBI:15378"/>
        <dbReference type="ChEBI" id="CHEBI:16630"/>
        <dbReference type="ChEBI" id="CHEBI:36208"/>
        <dbReference type="ChEBI" id="CHEBI:57783"/>
        <dbReference type="ChEBI" id="CHEBI:58349"/>
        <dbReference type="EC" id="1.1.1.25"/>
    </reaction>
</comment>
<dbReference type="PANTHER" id="PTHR21089">
    <property type="entry name" value="SHIKIMATE DEHYDROGENASE"/>
    <property type="match status" value="1"/>
</dbReference>
<keyword evidence="6 8" id="KW-0057">Aromatic amino acid biosynthesis</keyword>
<feature type="binding site" evidence="8">
    <location>
        <position position="101"/>
    </location>
    <ligand>
        <name>shikimate</name>
        <dbReference type="ChEBI" id="CHEBI:36208"/>
    </ligand>
</feature>
<dbReference type="InterPro" id="IPR041121">
    <property type="entry name" value="SDH_C"/>
</dbReference>
<name>A0A3E1K8K6_9GAMM</name>
<dbReference type="SUPFAM" id="SSF51735">
    <property type="entry name" value="NAD(P)-binding Rossmann-fold domains"/>
    <property type="match status" value="1"/>
</dbReference>
<comment type="pathway">
    <text evidence="1 8">Metabolic intermediate biosynthesis; chorismate biosynthesis; chorismate from D-erythrose 4-phosphate and phosphoenolpyruvate: step 4/7.</text>
</comment>
<evidence type="ECO:0000313" key="12">
    <source>
        <dbReference type="EMBL" id="RFF30307.1"/>
    </source>
</evidence>
<accession>A0A3E1K8K6</accession>
<dbReference type="InterPro" id="IPR046346">
    <property type="entry name" value="Aminoacid_DH-like_N_sf"/>
</dbReference>
<feature type="binding site" evidence="8">
    <location>
        <position position="61"/>
    </location>
    <ligand>
        <name>shikimate</name>
        <dbReference type="ChEBI" id="CHEBI:36208"/>
    </ligand>
</feature>
<evidence type="ECO:0000259" key="11">
    <source>
        <dbReference type="Pfam" id="PF18317"/>
    </source>
</evidence>
<dbReference type="InterPro" id="IPR011342">
    <property type="entry name" value="Shikimate_DH"/>
</dbReference>
<evidence type="ECO:0000313" key="13">
    <source>
        <dbReference type="Proteomes" id="UP000260351"/>
    </source>
</evidence>
<dbReference type="Proteomes" id="UP000260351">
    <property type="component" value="Unassembled WGS sequence"/>
</dbReference>
<reference evidence="12 13" key="1">
    <citation type="submission" date="2018-08" db="EMBL/GenBank/DDBJ databases">
        <title>Wenzhouxiangella salilacus sp. nov., a novel bacterium isolated from a saline lake in Xinjiang Province, China.</title>
        <authorList>
            <person name="Han S."/>
        </authorList>
    </citation>
    <scope>NUCLEOTIDE SEQUENCE [LARGE SCALE GENOMIC DNA]</scope>
    <source>
        <strain evidence="12 13">XDB06</strain>
    </source>
</reference>
<feature type="binding site" evidence="8">
    <location>
        <begin position="14"/>
        <end position="16"/>
    </location>
    <ligand>
        <name>shikimate</name>
        <dbReference type="ChEBI" id="CHEBI:36208"/>
    </ligand>
</feature>
<dbReference type="HAMAP" id="MF_00222">
    <property type="entry name" value="Shikimate_DH_AroE"/>
    <property type="match status" value="1"/>
</dbReference>
<feature type="domain" description="Shikimate dehydrogenase substrate binding N-terminal" evidence="10">
    <location>
        <begin position="6"/>
        <end position="88"/>
    </location>
</feature>
<dbReference type="InterPro" id="IPR036291">
    <property type="entry name" value="NAD(P)-bd_dom_sf"/>
</dbReference>
<dbReference type="GO" id="GO:0005829">
    <property type="term" value="C:cytosol"/>
    <property type="evidence" value="ECO:0007669"/>
    <property type="project" value="TreeGrafter"/>
</dbReference>
<dbReference type="NCBIfam" id="NF001310">
    <property type="entry name" value="PRK00258.1-2"/>
    <property type="match status" value="1"/>
</dbReference>
<comment type="function">
    <text evidence="8">Involved in the biosynthesis of the chorismate, which leads to the biosynthesis of aromatic amino acids. Catalyzes the reversible NADPH linked reduction of 3-dehydroshikimate (DHSA) to yield shikimate (SA).</text>
</comment>
<keyword evidence="3 8" id="KW-0028">Amino-acid biosynthesis</keyword>
<feature type="domain" description="Quinate/shikimate 5-dehydrogenase/glutamyl-tRNA reductase" evidence="9">
    <location>
        <begin position="117"/>
        <end position="164"/>
    </location>
</feature>
<dbReference type="GO" id="GO:0009423">
    <property type="term" value="P:chorismate biosynthetic process"/>
    <property type="evidence" value="ECO:0007669"/>
    <property type="project" value="UniProtKB-UniRule"/>
</dbReference>
<comment type="subunit">
    <text evidence="8">Homodimer.</text>
</comment>
<evidence type="ECO:0000259" key="10">
    <source>
        <dbReference type="Pfam" id="PF08501"/>
    </source>
</evidence>
<evidence type="ECO:0000259" key="9">
    <source>
        <dbReference type="Pfam" id="PF01488"/>
    </source>
</evidence>
<dbReference type="AlphaFoldDB" id="A0A3E1K8K6"/>
<dbReference type="CDD" id="cd01065">
    <property type="entry name" value="NAD_bind_Shikimate_DH"/>
    <property type="match status" value="1"/>
</dbReference>
<dbReference type="NCBIfam" id="TIGR00507">
    <property type="entry name" value="aroE"/>
    <property type="match status" value="1"/>
</dbReference>
<feature type="active site" description="Proton acceptor" evidence="8">
    <location>
        <position position="65"/>
    </location>
</feature>
<dbReference type="InterPro" id="IPR022893">
    <property type="entry name" value="Shikimate_DH_fam"/>
</dbReference>
<feature type="binding site" evidence="8">
    <location>
        <begin position="125"/>
        <end position="129"/>
    </location>
    <ligand>
        <name>NADP(+)</name>
        <dbReference type="ChEBI" id="CHEBI:58349"/>
    </ligand>
</feature>
<evidence type="ECO:0000256" key="1">
    <source>
        <dbReference type="ARBA" id="ARBA00004871"/>
    </source>
</evidence>
<evidence type="ECO:0000256" key="6">
    <source>
        <dbReference type="ARBA" id="ARBA00023141"/>
    </source>
</evidence>
<dbReference type="Pfam" id="PF01488">
    <property type="entry name" value="Shikimate_DH"/>
    <property type="match status" value="1"/>
</dbReference>
<feature type="binding site" evidence="8">
    <location>
        <position position="213"/>
    </location>
    <ligand>
        <name>NADP(+)</name>
        <dbReference type="ChEBI" id="CHEBI:58349"/>
    </ligand>
</feature>
<evidence type="ECO:0000256" key="8">
    <source>
        <dbReference type="HAMAP-Rule" id="MF_00222"/>
    </source>
</evidence>
<dbReference type="Gene3D" id="3.40.50.10860">
    <property type="entry name" value="Leucine Dehydrogenase, chain A, domain 1"/>
    <property type="match status" value="1"/>
</dbReference>
<keyword evidence="4 8" id="KW-0521">NADP</keyword>
<comment type="similarity">
    <text evidence="8">Belongs to the shikimate dehydrogenase family.</text>
</comment>
<sequence>MVRLAVFGQPVAHSLSPRIHRLFGEQLGIDVEYSAIESGVDELPDRLAAFRGSGGTGANLTVPLKQTGLKLCTRIDRPARQAHAVNTLRLADDGWHGYNTDGAGLLLDFDRLGIDPAGRRILIVGAGGAVAGILGPLLAREPACVHLINRTADRAERLAEKFSHLGTIDGAGFESDPGSDFDLLIQSTSAGHADALPPLERDWLADSAVAYDLNYGPAQATFSRWCGAHGLPVHDGLGMLVGQAALAFEIWTSRRPEMAPVLAALAGR</sequence>
<dbReference type="InterPro" id="IPR006151">
    <property type="entry name" value="Shikm_DH/Glu-tRNA_Rdtase"/>
</dbReference>
<dbReference type="GO" id="GO:0050661">
    <property type="term" value="F:NADP binding"/>
    <property type="evidence" value="ECO:0007669"/>
    <property type="project" value="InterPro"/>
</dbReference>
<evidence type="ECO:0000256" key="4">
    <source>
        <dbReference type="ARBA" id="ARBA00022857"/>
    </source>
</evidence>
<dbReference type="GO" id="GO:0004764">
    <property type="term" value="F:shikimate 3-dehydrogenase (NADP+) activity"/>
    <property type="evidence" value="ECO:0007669"/>
    <property type="project" value="UniProtKB-UniRule"/>
</dbReference>
<evidence type="ECO:0000256" key="3">
    <source>
        <dbReference type="ARBA" id="ARBA00022605"/>
    </source>
</evidence>
<dbReference type="SUPFAM" id="SSF53223">
    <property type="entry name" value="Aminoacid dehydrogenase-like, N-terminal domain"/>
    <property type="match status" value="1"/>
</dbReference>
<evidence type="ECO:0000256" key="7">
    <source>
        <dbReference type="ARBA" id="ARBA00049442"/>
    </source>
</evidence>
<feature type="binding site" evidence="8">
    <location>
        <position position="215"/>
    </location>
    <ligand>
        <name>shikimate</name>
        <dbReference type="ChEBI" id="CHEBI:36208"/>
    </ligand>
</feature>
<proteinExistence type="inferred from homology"/>
<gene>
    <name evidence="8" type="primary">aroE</name>
    <name evidence="12" type="ORF">DZC52_08705</name>
</gene>
<dbReference type="InterPro" id="IPR013708">
    <property type="entry name" value="Shikimate_DH-bd_N"/>
</dbReference>
<dbReference type="EMBL" id="QUZK01000037">
    <property type="protein sequence ID" value="RFF30307.1"/>
    <property type="molecule type" value="Genomic_DNA"/>
</dbReference>
<keyword evidence="13" id="KW-1185">Reference proteome</keyword>
<dbReference type="PANTHER" id="PTHR21089:SF1">
    <property type="entry name" value="BIFUNCTIONAL 3-DEHYDROQUINATE DEHYDRATASE_SHIKIMATE DEHYDROGENASE, CHLOROPLASTIC"/>
    <property type="match status" value="1"/>
</dbReference>
<dbReference type="Pfam" id="PF18317">
    <property type="entry name" value="SDH_C"/>
    <property type="match status" value="1"/>
</dbReference>
<dbReference type="UniPathway" id="UPA00053">
    <property type="reaction ID" value="UER00087"/>
</dbReference>
<dbReference type="GO" id="GO:0009073">
    <property type="term" value="P:aromatic amino acid family biosynthetic process"/>
    <property type="evidence" value="ECO:0007669"/>
    <property type="project" value="UniProtKB-KW"/>
</dbReference>
<organism evidence="12 13">
    <name type="scientific">Wenzhouxiangella sediminis</name>
    <dbReference type="NCBI Taxonomy" id="1792836"/>
    <lineage>
        <taxon>Bacteria</taxon>
        <taxon>Pseudomonadati</taxon>
        <taxon>Pseudomonadota</taxon>
        <taxon>Gammaproteobacteria</taxon>
        <taxon>Chromatiales</taxon>
        <taxon>Wenzhouxiangellaceae</taxon>
        <taxon>Wenzhouxiangella</taxon>
    </lineage>
</organism>
<dbReference type="GO" id="GO:0008652">
    <property type="term" value="P:amino acid biosynthetic process"/>
    <property type="evidence" value="ECO:0007669"/>
    <property type="project" value="UniProtKB-KW"/>
</dbReference>
<feature type="binding site" evidence="8">
    <location>
        <position position="86"/>
    </location>
    <ligand>
        <name>shikimate</name>
        <dbReference type="ChEBI" id="CHEBI:36208"/>
    </ligand>
</feature>
<keyword evidence="5 8" id="KW-0560">Oxidoreductase</keyword>
<protein>
    <recommendedName>
        <fullName evidence="2 8">Shikimate dehydrogenase (NADP(+))</fullName>
        <shortName evidence="8">SDH</shortName>
        <ecNumber evidence="2 8">1.1.1.25</ecNumber>
    </recommendedName>
</protein>
<feature type="binding site" evidence="8">
    <location>
        <begin position="149"/>
        <end position="154"/>
    </location>
    <ligand>
        <name>NADP(+)</name>
        <dbReference type="ChEBI" id="CHEBI:58349"/>
    </ligand>
</feature>
<comment type="caution">
    <text evidence="8">Lacks conserved residue(s) required for the propagation of feature annotation.</text>
</comment>
<feature type="binding site" evidence="8">
    <location>
        <position position="243"/>
    </location>
    <ligand>
        <name>shikimate</name>
        <dbReference type="ChEBI" id="CHEBI:36208"/>
    </ligand>
</feature>
<comment type="caution">
    <text evidence="12">The sequence shown here is derived from an EMBL/GenBank/DDBJ whole genome shotgun (WGS) entry which is preliminary data.</text>
</comment>
<evidence type="ECO:0000256" key="2">
    <source>
        <dbReference type="ARBA" id="ARBA00012962"/>
    </source>
</evidence>
<dbReference type="OrthoDB" id="9776868at2"/>
<dbReference type="Pfam" id="PF08501">
    <property type="entry name" value="Shikimate_dh_N"/>
    <property type="match status" value="1"/>
</dbReference>
<feature type="binding site" evidence="8">
    <location>
        <position position="236"/>
    </location>
    <ligand>
        <name>NADP(+)</name>
        <dbReference type="ChEBI" id="CHEBI:58349"/>
    </ligand>
</feature>
<dbReference type="GO" id="GO:0019632">
    <property type="term" value="P:shikimate metabolic process"/>
    <property type="evidence" value="ECO:0007669"/>
    <property type="project" value="InterPro"/>
</dbReference>
<feature type="domain" description="SDH C-terminal" evidence="11">
    <location>
        <begin position="236"/>
        <end position="265"/>
    </location>
</feature>